<evidence type="ECO:0000313" key="2">
    <source>
        <dbReference type="Proteomes" id="UP000583929"/>
    </source>
</evidence>
<gene>
    <name evidence="1" type="ORF">G4B88_014229</name>
</gene>
<sequence length="199" mass="21667">MASRYLEKVEATADAGFSKTFFAKSVLTLAFPKEKNLSPTPALEGDEGIRVNTALDEPGTPIREKRGGAGAEWCARLSESRNKEAAVVPGFGEEGFAMELELSTAEGLLSMMAVAVLATNGEKDLTNADSGTHALRFPESTSHSCLEPISSSARKHLVNTQNMERVHPHPQMESIFSGKLSHTRKILLRLILPEEQNFQ</sequence>
<proteinExistence type="predicted"/>
<comment type="caution">
    <text evidence="1">The sequence shown here is derived from an EMBL/GenBank/DDBJ whole genome shotgun (WGS) entry which is preliminary data.</text>
</comment>
<reference evidence="1 2" key="1">
    <citation type="journal article" date="2020" name="bioRxiv">
        <title>Sequence and annotation of 42 cannabis genomes reveals extensive copy number variation in cannabinoid synthesis and pathogen resistance genes.</title>
        <authorList>
            <person name="Mckernan K.J."/>
            <person name="Helbert Y."/>
            <person name="Kane L.T."/>
            <person name="Ebling H."/>
            <person name="Zhang L."/>
            <person name="Liu B."/>
            <person name="Eaton Z."/>
            <person name="Mclaughlin S."/>
            <person name="Kingan S."/>
            <person name="Baybayan P."/>
            <person name="Concepcion G."/>
            <person name="Jordan M."/>
            <person name="Riva A."/>
            <person name="Barbazuk W."/>
            <person name="Harkins T."/>
        </authorList>
    </citation>
    <scope>NUCLEOTIDE SEQUENCE [LARGE SCALE GENOMIC DNA]</scope>
    <source>
        <strain evidence="2">cv. Jamaican Lion 4</strain>
        <tissue evidence="1">Leaf</tissue>
    </source>
</reference>
<dbReference type="EMBL" id="JAATIQ010000306">
    <property type="protein sequence ID" value="KAF4362892.1"/>
    <property type="molecule type" value="Genomic_DNA"/>
</dbReference>
<keyword evidence="2" id="KW-1185">Reference proteome</keyword>
<organism evidence="1 2">
    <name type="scientific">Cannabis sativa</name>
    <name type="common">Hemp</name>
    <name type="synonym">Marijuana</name>
    <dbReference type="NCBI Taxonomy" id="3483"/>
    <lineage>
        <taxon>Eukaryota</taxon>
        <taxon>Viridiplantae</taxon>
        <taxon>Streptophyta</taxon>
        <taxon>Embryophyta</taxon>
        <taxon>Tracheophyta</taxon>
        <taxon>Spermatophyta</taxon>
        <taxon>Magnoliopsida</taxon>
        <taxon>eudicotyledons</taxon>
        <taxon>Gunneridae</taxon>
        <taxon>Pentapetalae</taxon>
        <taxon>rosids</taxon>
        <taxon>fabids</taxon>
        <taxon>Rosales</taxon>
        <taxon>Cannabaceae</taxon>
        <taxon>Cannabis</taxon>
    </lineage>
</organism>
<evidence type="ECO:0000313" key="1">
    <source>
        <dbReference type="EMBL" id="KAF4362892.1"/>
    </source>
</evidence>
<accession>A0A7J6EWU6</accession>
<dbReference type="AlphaFoldDB" id="A0A7J6EWU6"/>
<protein>
    <submittedName>
        <fullName evidence="1">Uncharacterized protein</fullName>
    </submittedName>
</protein>
<name>A0A7J6EWU6_CANSA</name>
<dbReference type="Proteomes" id="UP000583929">
    <property type="component" value="Unassembled WGS sequence"/>
</dbReference>